<feature type="compositionally biased region" description="Basic and acidic residues" evidence="1">
    <location>
        <begin position="70"/>
        <end position="82"/>
    </location>
</feature>
<reference evidence="2" key="1">
    <citation type="submission" date="2021-02" db="EMBL/GenBank/DDBJ databases">
        <title>Skermanella TT6 skin isolate.</title>
        <authorList>
            <person name="Lee K."/>
            <person name="Ganzorig M."/>
        </authorList>
    </citation>
    <scope>NUCLEOTIDE SEQUENCE</scope>
    <source>
        <strain evidence="2">TT6</strain>
    </source>
</reference>
<sequence>MSKYEEQAYRVGGGKPNPNAKPNVPLLKSQLARLKHDLAQFIARKPDGSVIAPLKERIREMEATIASAEAENKRERQSARNPEDDDDVGGSRQEIRSTSSRFPPRGRPGRSGY</sequence>
<keyword evidence="3" id="KW-1185">Reference proteome</keyword>
<evidence type="ECO:0000313" key="2">
    <source>
        <dbReference type="EMBL" id="QQP90819.1"/>
    </source>
</evidence>
<accession>A0ABX7B8W9</accession>
<name>A0ABX7B8W9_9PROT</name>
<organism evidence="2 3">
    <name type="scientific">Skermanella cutis</name>
    <dbReference type="NCBI Taxonomy" id="2775420"/>
    <lineage>
        <taxon>Bacteria</taxon>
        <taxon>Pseudomonadati</taxon>
        <taxon>Pseudomonadota</taxon>
        <taxon>Alphaproteobacteria</taxon>
        <taxon>Rhodospirillales</taxon>
        <taxon>Azospirillaceae</taxon>
        <taxon>Skermanella</taxon>
    </lineage>
</organism>
<feature type="region of interest" description="Disordered" evidence="1">
    <location>
        <begin position="66"/>
        <end position="113"/>
    </location>
</feature>
<dbReference type="EMBL" id="CP067420">
    <property type="protein sequence ID" value="QQP90819.1"/>
    <property type="molecule type" value="Genomic_DNA"/>
</dbReference>
<dbReference type="Proteomes" id="UP000595197">
    <property type="component" value="Chromosome"/>
</dbReference>
<feature type="region of interest" description="Disordered" evidence="1">
    <location>
        <begin position="1"/>
        <end position="24"/>
    </location>
</feature>
<protein>
    <submittedName>
        <fullName evidence="2">Gas vesicle protein V</fullName>
    </submittedName>
</protein>
<dbReference type="RefSeq" id="WP_201078169.1">
    <property type="nucleotide sequence ID" value="NZ_CP067420.1"/>
</dbReference>
<evidence type="ECO:0000256" key="1">
    <source>
        <dbReference type="SAM" id="MobiDB-lite"/>
    </source>
</evidence>
<gene>
    <name evidence="2" type="ORF">IGS68_06220</name>
</gene>
<evidence type="ECO:0000313" key="3">
    <source>
        <dbReference type="Proteomes" id="UP000595197"/>
    </source>
</evidence>
<proteinExistence type="predicted"/>